<protein>
    <submittedName>
        <fullName evidence="1">Uncharacterized protein</fullName>
    </submittedName>
</protein>
<reference evidence="1 2" key="1">
    <citation type="journal article" date="2018" name="Genome Biol. Evol.">
        <title>Multiple Roots of Fruiting Body Formation in Amoebozoa.</title>
        <authorList>
            <person name="Hillmann F."/>
            <person name="Forbes G."/>
            <person name="Novohradska S."/>
            <person name="Ferling I."/>
            <person name="Riege K."/>
            <person name="Groth M."/>
            <person name="Westermann M."/>
            <person name="Marz M."/>
            <person name="Spaller T."/>
            <person name="Winckler T."/>
            <person name="Schaap P."/>
            <person name="Glockner G."/>
        </authorList>
    </citation>
    <scope>NUCLEOTIDE SEQUENCE [LARGE SCALE GENOMIC DNA]</scope>
    <source>
        <strain evidence="1 2">Jena</strain>
    </source>
</reference>
<dbReference type="Proteomes" id="UP000241769">
    <property type="component" value="Unassembled WGS sequence"/>
</dbReference>
<gene>
    <name evidence="1" type="ORF">PROFUN_13496</name>
</gene>
<dbReference type="OrthoDB" id="408781at2759"/>
<proteinExistence type="predicted"/>
<name>A0A2P6N3Z8_9EUKA</name>
<keyword evidence="2" id="KW-1185">Reference proteome</keyword>
<organism evidence="1 2">
    <name type="scientific">Planoprotostelium fungivorum</name>
    <dbReference type="NCBI Taxonomy" id="1890364"/>
    <lineage>
        <taxon>Eukaryota</taxon>
        <taxon>Amoebozoa</taxon>
        <taxon>Evosea</taxon>
        <taxon>Variosea</taxon>
        <taxon>Cavosteliida</taxon>
        <taxon>Cavosteliaceae</taxon>
        <taxon>Planoprotostelium</taxon>
    </lineage>
</organism>
<evidence type="ECO:0000313" key="2">
    <source>
        <dbReference type="Proteomes" id="UP000241769"/>
    </source>
</evidence>
<comment type="caution">
    <text evidence="1">The sequence shown here is derived from an EMBL/GenBank/DDBJ whole genome shotgun (WGS) entry which is preliminary data.</text>
</comment>
<accession>A0A2P6N3Z8</accession>
<dbReference type="AlphaFoldDB" id="A0A2P6N3Z8"/>
<sequence length="133" mass="15046">MAHRPYAFTSLVSATIFGIRAAFEKGSARTSLNYNAHVISAWEEIQKRYDTSGTTAAVDYFLSHMIVLREKYSMGMDYFTEYHGKNQCYCHFSGIMVIYNNCTLGKDVLVTTDEILHNDGDQILTMSQSNSSM</sequence>
<dbReference type="InParanoid" id="A0A2P6N3Z8"/>
<dbReference type="EMBL" id="MDYQ01000212">
    <property type="protein sequence ID" value="PRP78663.1"/>
    <property type="molecule type" value="Genomic_DNA"/>
</dbReference>
<evidence type="ECO:0000313" key="1">
    <source>
        <dbReference type="EMBL" id="PRP78663.1"/>
    </source>
</evidence>